<dbReference type="Proteomes" id="UP000428330">
    <property type="component" value="Chromosome"/>
</dbReference>
<evidence type="ECO:0000313" key="4">
    <source>
        <dbReference type="Proteomes" id="UP000428330"/>
    </source>
</evidence>
<dbReference type="InterPro" id="IPR036928">
    <property type="entry name" value="AS_sf"/>
</dbReference>
<dbReference type="RefSeq" id="WP_157707580.1">
    <property type="nucleotide sequence ID" value="NZ_CP034348.1"/>
</dbReference>
<name>A0A6I6J2A5_9RHOB</name>
<sequence>MTELCFLSATEVLARFRDGTLSPVEYLEALIARTDAVNPVLNCYTETYFDEARDQAKAAQEAYAKGDARALEGLPVAIKDVHNWEGKRTTQGSWALGHEPDSVTDPIIERLLGAGAIAIARTTTPEFCLAGVCWSDRYGITRNPHNPAFAPGGSSGGSGAALAAGMVPLATGTDIGGSIRIPASACGLVGFKPPHGRNPDGPPACFDPYNHCGVLSRTVGDTALAQNVISGPHPRDHDSLRERVVIPERFDPAPLRIAWSMDLGYVPVDEDVRATTMEALEVFRAAGCTVEEVEIGFTREMEDQAIAWYSAMQFGRLPLWLREAYGDRMTPYALHAARASEALSVDEAARSWEACHAMYQVIGPLLERYDVLICPTLTFASLKADHDPLQEGFTVAGEVVDAEFGCYLAHQFNMMSNLPVMSVPSGRDRNGVPTGIQIVGRSFDDLTVFRAAMLYEASAPEQFLPGAGMPMTG</sequence>
<dbReference type="SUPFAM" id="SSF75304">
    <property type="entry name" value="Amidase signature (AS) enzymes"/>
    <property type="match status" value="1"/>
</dbReference>
<feature type="domain" description="Amidase" evidence="2">
    <location>
        <begin position="25"/>
        <end position="448"/>
    </location>
</feature>
<dbReference type="PROSITE" id="PS00571">
    <property type="entry name" value="AMIDASES"/>
    <property type="match status" value="1"/>
</dbReference>
<accession>A0A6I6J2A5</accession>
<dbReference type="KEGG" id="rom:EI983_11690"/>
<proteinExistence type="inferred from homology"/>
<protein>
    <submittedName>
        <fullName evidence="3">Amidase</fullName>
    </submittedName>
</protein>
<dbReference type="OrthoDB" id="9777859at2"/>
<evidence type="ECO:0000256" key="1">
    <source>
        <dbReference type="ARBA" id="ARBA00009199"/>
    </source>
</evidence>
<dbReference type="PANTHER" id="PTHR11895">
    <property type="entry name" value="TRANSAMIDASE"/>
    <property type="match status" value="1"/>
</dbReference>
<gene>
    <name evidence="3" type="ORF">EI983_11690</name>
</gene>
<dbReference type="Gene3D" id="3.90.1300.10">
    <property type="entry name" value="Amidase signature (AS) domain"/>
    <property type="match status" value="1"/>
</dbReference>
<dbReference type="Pfam" id="PF01425">
    <property type="entry name" value="Amidase"/>
    <property type="match status" value="1"/>
</dbReference>
<dbReference type="EMBL" id="CP034348">
    <property type="protein sequence ID" value="QGX98898.1"/>
    <property type="molecule type" value="Genomic_DNA"/>
</dbReference>
<dbReference type="AlphaFoldDB" id="A0A6I6J2A5"/>
<reference evidence="4" key="1">
    <citation type="submission" date="2018-12" db="EMBL/GenBank/DDBJ databases">
        <title>Complete genome sequence of Roseovarius sp. MME-070.</title>
        <authorList>
            <person name="Nam Y.-D."/>
            <person name="Kang J."/>
            <person name="Chung W.-H."/>
            <person name="Park Y.S."/>
        </authorList>
    </citation>
    <scope>NUCLEOTIDE SEQUENCE [LARGE SCALE GENOMIC DNA]</scope>
    <source>
        <strain evidence="4">MME-070</strain>
    </source>
</reference>
<dbReference type="PANTHER" id="PTHR11895:SF7">
    <property type="entry name" value="GLUTAMYL-TRNA(GLN) AMIDOTRANSFERASE SUBUNIT A, MITOCHONDRIAL"/>
    <property type="match status" value="1"/>
</dbReference>
<keyword evidence="4" id="KW-1185">Reference proteome</keyword>
<evidence type="ECO:0000259" key="2">
    <source>
        <dbReference type="Pfam" id="PF01425"/>
    </source>
</evidence>
<dbReference type="InterPro" id="IPR023631">
    <property type="entry name" value="Amidase_dom"/>
</dbReference>
<dbReference type="InterPro" id="IPR020556">
    <property type="entry name" value="Amidase_CS"/>
</dbReference>
<organism evidence="3 4">
    <name type="scientific">Roseovarius faecimaris</name>
    <dbReference type="NCBI Taxonomy" id="2494550"/>
    <lineage>
        <taxon>Bacteria</taxon>
        <taxon>Pseudomonadati</taxon>
        <taxon>Pseudomonadota</taxon>
        <taxon>Alphaproteobacteria</taxon>
        <taxon>Rhodobacterales</taxon>
        <taxon>Roseobacteraceae</taxon>
        <taxon>Roseovarius</taxon>
    </lineage>
</organism>
<dbReference type="InterPro" id="IPR000120">
    <property type="entry name" value="Amidase"/>
</dbReference>
<evidence type="ECO:0000313" key="3">
    <source>
        <dbReference type="EMBL" id="QGX98898.1"/>
    </source>
</evidence>
<comment type="similarity">
    <text evidence="1">Belongs to the amidase family.</text>
</comment>
<dbReference type="GO" id="GO:0003824">
    <property type="term" value="F:catalytic activity"/>
    <property type="evidence" value="ECO:0007669"/>
    <property type="project" value="InterPro"/>
</dbReference>